<dbReference type="PROSITE" id="PS00653">
    <property type="entry name" value="GLYCOSYL_HYDROL_F1_2"/>
    <property type="match status" value="1"/>
</dbReference>
<dbReference type="InterPro" id="IPR001360">
    <property type="entry name" value="Glyco_hydro_1"/>
</dbReference>
<keyword evidence="2" id="KW-0326">Glycosidase</keyword>
<dbReference type="PANTHER" id="PTHR10353:SF296">
    <property type="entry name" value="6-PHOSPHO-BETA-GLUCOSIDASE"/>
    <property type="match status" value="1"/>
</dbReference>
<accession>A0ABY3BC94</accession>
<dbReference type="PANTHER" id="PTHR10353">
    <property type="entry name" value="GLYCOSYL HYDROLASE"/>
    <property type="match status" value="1"/>
</dbReference>
<dbReference type="SUPFAM" id="SSF51445">
    <property type="entry name" value="(Trans)glycosidases"/>
    <property type="match status" value="1"/>
</dbReference>
<sequence>MTKTYSMPKNFYWGGASAANQYEGGYNEGGKGLNAIDVLTNGSATEPRKVTWKTNDGKTGVTPMTWGKEFKLPDGAKPALLDNYYYPSHEGTDFYHHYQEDIKYMAEMGFNMFRLSLNWSRILPNGDDQEPNKEGLAFYDKVFDECAKYGIEPLVTLSHYETPLSLINRFGGWKDRKMIDIFVHYADIVMNHYKGKV</sequence>
<dbReference type="Proteomes" id="UP000316012">
    <property type="component" value="Unassembled WGS sequence"/>
</dbReference>
<dbReference type="Pfam" id="PF00232">
    <property type="entry name" value="Glyco_hydro_1"/>
    <property type="match status" value="2"/>
</dbReference>
<protein>
    <submittedName>
        <fullName evidence="2">6-phospho-beta-glucosidase BglA</fullName>
        <ecNumber evidence="2">3.2.1.86</ecNumber>
    </submittedName>
</protein>
<gene>
    <name evidence="2" type="primary">bglA_2</name>
    <name evidence="2" type="ORF">FIPPAONL_01799</name>
</gene>
<dbReference type="EC" id="3.2.1.86" evidence="2"/>
<evidence type="ECO:0000313" key="3">
    <source>
        <dbReference type="Proteomes" id="UP000316012"/>
    </source>
</evidence>
<dbReference type="InterPro" id="IPR033132">
    <property type="entry name" value="GH_1_N_CS"/>
</dbReference>
<dbReference type="Gene3D" id="3.20.20.80">
    <property type="entry name" value="Glycosidases"/>
    <property type="match status" value="1"/>
</dbReference>
<proteinExistence type="inferred from homology"/>
<dbReference type="GO" id="GO:0008706">
    <property type="term" value="F:6-phospho-beta-glucosidase activity"/>
    <property type="evidence" value="ECO:0007669"/>
    <property type="project" value="UniProtKB-EC"/>
</dbReference>
<keyword evidence="3" id="KW-1185">Reference proteome</keyword>
<dbReference type="EMBL" id="SRMD01000096">
    <property type="protein sequence ID" value="TQW14566.1"/>
    <property type="molecule type" value="Genomic_DNA"/>
</dbReference>
<evidence type="ECO:0000256" key="1">
    <source>
        <dbReference type="RuleBase" id="RU003690"/>
    </source>
</evidence>
<reference evidence="2 3" key="1">
    <citation type="submission" date="2019-04" db="EMBL/GenBank/DDBJ databases">
        <title>Lactobacillus gasseri 7171 assembly.</title>
        <authorList>
            <person name="Joris B.R."/>
            <person name="Giguere D."/>
        </authorList>
    </citation>
    <scope>NUCLEOTIDE SEQUENCE [LARGE SCALE GENOMIC DNA]</scope>
    <source>
        <strain evidence="2 3">7171</strain>
    </source>
</reference>
<evidence type="ECO:0000313" key="2">
    <source>
        <dbReference type="EMBL" id="TQW14566.1"/>
    </source>
</evidence>
<comment type="similarity">
    <text evidence="1">Belongs to the glycosyl hydrolase 1 family.</text>
</comment>
<dbReference type="InterPro" id="IPR017853">
    <property type="entry name" value="GH"/>
</dbReference>
<name>A0ABY3BC94_LACGS</name>
<organism evidence="2 3">
    <name type="scientific">Lactobacillus gasseri</name>
    <dbReference type="NCBI Taxonomy" id="1596"/>
    <lineage>
        <taxon>Bacteria</taxon>
        <taxon>Bacillati</taxon>
        <taxon>Bacillota</taxon>
        <taxon>Bacilli</taxon>
        <taxon>Lactobacillales</taxon>
        <taxon>Lactobacillaceae</taxon>
        <taxon>Lactobacillus</taxon>
    </lineage>
</organism>
<keyword evidence="2" id="KW-0378">Hydrolase</keyword>
<comment type="caution">
    <text evidence="2">The sequence shown here is derived from an EMBL/GenBank/DDBJ whole genome shotgun (WGS) entry which is preliminary data.</text>
</comment>